<organism evidence="4 5">
    <name type="scientific">Filibacter tadaridae</name>
    <dbReference type="NCBI Taxonomy" id="2483811"/>
    <lineage>
        <taxon>Bacteria</taxon>
        <taxon>Bacillati</taxon>
        <taxon>Bacillota</taxon>
        <taxon>Bacilli</taxon>
        <taxon>Bacillales</taxon>
        <taxon>Caryophanaceae</taxon>
        <taxon>Filibacter</taxon>
    </lineage>
</organism>
<evidence type="ECO:0008006" key="6">
    <source>
        <dbReference type="Google" id="ProtNLM"/>
    </source>
</evidence>
<feature type="transmembrane region" description="Helical" evidence="3">
    <location>
        <begin position="12"/>
        <end position="34"/>
    </location>
</feature>
<dbReference type="SUPFAM" id="SSF54523">
    <property type="entry name" value="Pili subunits"/>
    <property type="match status" value="1"/>
</dbReference>
<keyword evidence="3" id="KW-0472">Membrane</keyword>
<proteinExistence type="predicted"/>
<evidence type="ECO:0000256" key="1">
    <source>
        <dbReference type="ARBA" id="ARBA00004241"/>
    </source>
</evidence>
<dbReference type="EMBL" id="UXAV01000044">
    <property type="protein sequence ID" value="VDC32423.1"/>
    <property type="molecule type" value="Genomic_DNA"/>
</dbReference>
<dbReference type="NCBIfam" id="NF040982">
    <property type="entry name" value="ComGD"/>
    <property type="match status" value="1"/>
</dbReference>
<gene>
    <name evidence="4" type="ORF">FILTAD_02651</name>
</gene>
<keyword evidence="2" id="KW-0178">Competence</keyword>
<evidence type="ECO:0000313" key="4">
    <source>
        <dbReference type="EMBL" id="VDC32423.1"/>
    </source>
</evidence>
<dbReference type="Proteomes" id="UP000270468">
    <property type="component" value="Unassembled WGS sequence"/>
</dbReference>
<comment type="subcellular location">
    <subcellularLocation>
        <location evidence="1">Cell surface</location>
    </subcellularLocation>
</comment>
<keyword evidence="3" id="KW-1133">Transmembrane helix</keyword>
<name>A0A3P5XL92_9BACL</name>
<dbReference type="GO" id="GO:0030420">
    <property type="term" value="P:establishment of competence for transformation"/>
    <property type="evidence" value="ECO:0007669"/>
    <property type="project" value="UniProtKB-KW"/>
</dbReference>
<keyword evidence="3" id="KW-0812">Transmembrane</keyword>
<dbReference type="Pfam" id="PF07963">
    <property type="entry name" value="N_methyl"/>
    <property type="match status" value="1"/>
</dbReference>
<evidence type="ECO:0000256" key="2">
    <source>
        <dbReference type="ARBA" id="ARBA00023287"/>
    </source>
</evidence>
<dbReference type="GO" id="GO:0009986">
    <property type="term" value="C:cell surface"/>
    <property type="evidence" value="ECO:0007669"/>
    <property type="project" value="UniProtKB-SubCell"/>
</dbReference>
<keyword evidence="5" id="KW-1185">Reference proteome</keyword>
<dbReference type="AlphaFoldDB" id="A0A3P5XL92"/>
<dbReference type="NCBIfam" id="TIGR02532">
    <property type="entry name" value="IV_pilin_GFxxxE"/>
    <property type="match status" value="1"/>
</dbReference>
<protein>
    <recommendedName>
        <fullName evidence="6">Prepilin-type N-terminal cleavage/methylation domain-containing protein</fullName>
    </recommendedName>
</protein>
<dbReference type="PIRSF" id="PIRSF021292">
    <property type="entry name" value="Competence_ComGD"/>
    <property type="match status" value="1"/>
</dbReference>
<evidence type="ECO:0000256" key="3">
    <source>
        <dbReference type="SAM" id="Phobius"/>
    </source>
</evidence>
<sequence length="149" mass="16240">MGQAVANKSSGFTFLELLLVLSVVSIMTVIIIPLGDKWIRTTTEEAALQSLIASIHNLQAYSIANNVRTRLQFTNSGTTYITSVQGGSEFARTTFPKGMKYISSSSIKYVDFYSNGDIAKFGVLAIGTSSGTINITFQFQRGRMILHKG</sequence>
<evidence type="ECO:0000313" key="5">
    <source>
        <dbReference type="Proteomes" id="UP000270468"/>
    </source>
</evidence>
<reference evidence="4 5" key="1">
    <citation type="submission" date="2018-11" db="EMBL/GenBank/DDBJ databases">
        <authorList>
            <person name="Criscuolo A."/>
        </authorList>
    </citation>
    <scope>NUCLEOTIDE SEQUENCE [LARGE SCALE GENOMIC DNA]</scope>
    <source>
        <strain evidence="4">ATB-66</strain>
    </source>
</reference>
<dbReference type="InterPro" id="IPR045584">
    <property type="entry name" value="Pilin-like"/>
</dbReference>
<dbReference type="InterPro" id="IPR016785">
    <property type="entry name" value="ComGD"/>
</dbReference>
<dbReference type="InterPro" id="IPR012902">
    <property type="entry name" value="N_methyl_site"/>
</dbReference>
<accession>A0A3P5XL92</accession>